<sequence length="74" mass="8070">MVKCMRKRRMVAALREGPEPNASRLYCGLTAALAGAGPKHCDLHCVILGIRSIDVSQQRGPMETPSQHRGGAWQ</sequence>
<geneLocation type="plasmid" evidence="2">
    <name>cbm2613_p</name>
</geneLocation>
<name>A0A375FM28_9BURK</name>
<gene>
    <name evidence="1" type="ORF">CBM2613_P70009</name>
</gene>
<accession>A0A375FM28</accession>
<dbReference type="AlphaFoldDB" id="A0A375FM28"/>
<keyword evidence="1" id="KW-0614">Plasmid</keyword>
<reference evidence="2" key="1">
    <citation type="submission" date="2018-01" db="EMBL/GenBank/DDBJ databases">
        <authorList>
            <person name="Gaut B.S."/>
            <person name="Morton B.R."/>
            <person name="Clegg M.T."/>
            <person name="Duvall M.R."/>
        </authorList>
    </citation>
    <scope>NUCLEOTIDE SEQUENCE [LARGE SCALE GENOMIC DNA]</scope>
    <source>
        <plasmid evidence="2">Plasmid cbm2613_p</plasmid>
    </source>
</reference>
<organism evidence="1 2">
    <name type="scientific">Cupriavidus taiwanensis</name>
    <dbReference type="NCBI Taxonomy" id="164546"/>
    <lineage>
        <taxon>Bacteria</taxon>
        <taxon>Pseudomonadati</taxon>
        <taxon>Pseudomonadota</taxon>
        <taxon>Betaproteobacteria</taxon>
        <taxon>Burkholderiales</taxon>
        <taxon>Burkholderiaceae</taxon>
        <taxon>Cupriavidus</taxon>
    </lineage>
</organism>
<dbReference type="EMBL" id="LT976981">
    <property type="protein sequence ID" value="SOZ74909.1"/>
    <property type="molecule type" value="Genomic_DNA"/>
</dbReference>
<dbReference type="Proteomes" id="UP000256952">
    <property type="component" value="Plasmid CBM2613_p"/>
</dbReference>
<protein>
    <submittedName>
        <fullName evidence="1">Uncharacterized protein</fullName>
    </submittedName>
</protein>
<evidence type="ECO:0000313" key="2">
    <source>
        <dbReference type="Proteomes" id="UP000256952"/>
    </source>
</evidence>
<evidence type="ECO:0000313" key="1">
    <source>
        <dbReference type="EMBL" id="SOZ74909.1"/>
    </source>
</evidence>
<proteinExistence type="predicted"/>